<reference evidence="1" key="2">
    <citation type="submission" date="2017-11" db="EMBL/GenBank/DDBJ databases">
        <title>Coralsnake Venomics: Analyses of Venom Gland Transcriptomes and Proteomes of Six Brazilian Taxa.</title>
        <authorList>
            <person name="Aird S.D."/>
            <person name="Jorge da Silva N."/>
            <person name="Qiu L."/>
            <person name="Villar-Briones A."/>
            <person name="Aparecida-Saddi V."/>
            <person name="Campos-Telles M.P."/>
            <person name="Grau M."/>
            <person name="Mikheyev A.S."/>
        </authorList>
    </citation>
    <scope>NUCLEOTIDE SEQUENCE</scope>
    <source>
        <tissue evidence="1">Venom_gland</tissue>
    </source>
</reference>
<name>A0A2D4IF06_MICLE</name>
<evidence type="ECO:0000313" key="1">
    <source>
        <dbReference type="EMBL" id="LAA82796.1"/>
    </source>
</evidence>
<dbReference type="EMBL" id="IACK01091886">
    <property type="protein sequence ID" value="LAA82796.1"/>
    <property type="molecule type" value="Transcribed_RNA"/>
</dbReference>
<protein>
    <submittedName>
        <fullName evidence="1">Uncharacterized protein</fullName>
    </submittedName>
</protein>
<organism evidence="1">
    <name type="scientific">Micrurus lemniscatus lemniscatus</name>
    <dbReference type="NCBI Taxonomy" id="129467"/>
    <lineage>
        <taxon>Eukaryota</taxon>
        <taxon>Metazoa</taxon>
        <taxon>Chordata</taxon>
        <taxon>Craniata</taxon>
        <taxon>Vertebrata</taxon>
        <taxon>Euteleostomi</taxon>
        <taxon>Lepidosauria</taxon>
        <taxon>Squamata</taxon>
        <taxon>Bifurcata</taxon>
        <taxon>Unidentata</taxon>
        <taxon>Episquamata</taxon>
        <taxon>Toxicofera</taxon>
        <taxon>Serpentes</taxon>
        <taxon>Colubroidea</taxon>
        <taxon>Elapidae</taxon>
        <taxon>Elapinae</taxon>
        <taxon>Micrurus</taxon>
    </lineage>
</organism>
<accession>A0A2D4IF06</accession>
<reference evidence="1" key="1">
    <citation type="submission" date="2017-07" db="EMBL/GenBank/DDBJ databases">
        <authorList>
            <person name="Mikheyev A."/>
            <person name="Grau M."/>
        </authorList>
    </citation>
    <scope>NUCLEOTIDE SEQUENCE</scope>
    <source>
        <tissue evidence="1">Venom_gland</tissue>
    </source>
</reference>
<sequence>MSVPKSRLKIFSHSDDCRVWCQEHHSSVSLVCMCVCKEKESLWVLLHYCSHLFGGGGGGAPFRLFKPLSQNYPKAFLQLYGQYDIMFQRKTLGKTQMLLLSHKVVPIYLLNIYMVMNC</sequence>
<dbReference type="AlphaFoldDB" id="A0A2D4IF06"/>
<proteinExistence type="predicted"/>